<dbReference type="GO" id="GO:0005576">
    <property type="term" value="C:extracellular region"/>
    <property type="evidence" value="ECO:0007669"/>
    <property type="project" value="TreeGrafter"/>
</dbReference>
<keyword evidence="7 9" id="KW-0573">Peptidoglycan synthesis</keyword>
<dbReference type="EMBL" id="JAAHFQ010000536">
    <property type="protein sequence ID" value="NER30354.1"/>
    <property type="molecule type" value="Genomic_DNA"/>
</dbReference>
<comment type="similarity">
    <text evidence="2">Belongs to the YkuD family.</text>
</comment>
<evidence type="ECO:0000256" key="2">
    <source>
        <dbReference type="ARBA" id="ARBA00005992"/>
    </source>
</evidence>
<evidence type="ECO:0000256" key="7">
    <source>
        <dbReference type="ARBA" id="ARBA00022984"/>
    </source>
</evidence>
<evidence type="ECO:0000256" key="10">
    <source>
        <dbReference type="SAM" id="Phobius"/>
    </source>
</evidence>
<accession>A0A6B3NJQ4</accession>
<feature type="active site" description="Nucleophile" evidence="9">
    <location>
        <position position="211"/>
    </location>
</feature>
<keyword evidence="6 9" id="KW-0133">Cell shape</keyword>
<dbReference type="CDD" id="cd16913">
    <property type="entry name" value="YkuD_like"/>
    <property type="match status" value="1"/>
</dbReference>
<dbReference type="GO" id="GO:0071555">
    <property type="term" value="P:cell wall organization"/>
    <property type="evidence" value="ECO:0007669"/>
    <property type="project" value="UniProtKB-UniRule"/>
</dbReference>
<evidence type="ECO:0000256" key="8">
    <source>
        <dbReference type="ARBA" id="ARBA00023316"/>
    </source>
</evidence>
<feature type="active site" description="Proton donor/acceptor" evidence="9">
    <location>
        <position position="195"/>
    </location>
</feature>
<feature type="transmembrane region" description="Helical" evidence="10">
    <location>
        <begin position="40"/>
        <end position="57"/>
    </location>
</feature>
<dbReference type="InterPro" id="IPR050979">
    <property type="entry name" value="LD-transpeptidase"/>
</dbReference>
<feature type="transmembrane region" description="Helical" evidence="10">
    <location>
        <begin position="63"/>
        <end position="82"/>
    </location>
</feature>
<evidence type="ECO:0000259" key="11">
    <source>
        <dbReference type="PROSITE" id="PS52029"/>
    </source>
</evidence>
<keyword evidence="4" id="KW-0808">Transferase</keyword>
<keyword evidence="10" id="KW-1133">Transmembrane helix</keyword>
<sequence length="236" mass="26663">MEIDNLLKINRLLNWRNSVTVEGNQVGNREDGTGNSRRKVLFFIPHCSFSIYLHSIFGKRADLILFGLGSVVLFCSTVLWLYQTHLPKPKATKISPVTPQLTKAIAAFSYRLVVDLSDAKVYSYWGDKLISSYPVAVGKPGWETPQGNFHVFHKQRNPIWQEPITGELIAAGPNNPLGDRWIGFWSDGHHQIGFHGTNQEQLVGQAVSHGCLRMRNRDIQALYQQVSIRTPVVVRD</sequence>
<keyword evidence="8 9" id="KW-0961">Cell wall biogenesis/degradation</keyword>
<proteinExistence type="inferred from homology"/>
<dbReference type="PANTHER" id="PTHR30582">
    <property type="entry name" value="L,D-TRANSPEPTIDASE"/>
    <property type="match status" value="1"/>
</dbReference>
<keyword evidence="10" id="KW-0472">Membrane</keyword>
<feature type="domain" description="L,D-TPase catalytic" evidence="11">
    <location>
        <begin position="110"/>
        <end position="235"/>
    </location>
</feature>
<name>A0A6B3NJQ4_9CYAN</name>
<keyword evidence="5" id="KW-0378">Hydrolase</keyword>
<dbReference type="UniPathway" id="UPA00219"/>
<evidence type="ECO:0000256" key="9">
    <source>
        <dbReference type="PROSITE-ProRule" id="PRU01373"/>
    </source>
</evidence>
<evidence type="ECO:0000256" key="3">
    <source>
        <dbReference type="ARBA" id="ARBA00022676"/>
    </source>
</evidence>
<gene>
    <name evidence="12" type="ORF">F6J89_22695</name>
</gene>
<evidence type="ECO:0000313" key="12">
    <source>
        <dbReference type="EMBL" id="NER30354.1"/>
    </source>
</evidence>
<dbReference type="Gene3D" id="2.40.440.10">
    <property type="entry name" value="L,D-transpeptidase catalytic domain-like"/>
    <property type="match status" value="1"/>
</dbReference>
<dbReference type="GO" id="GO:0018104">
    <property type="term" value="P:peptidoglycan-protein cross-linking"/>
    <property type="evidence" value="ECO:0007669"/>
    <property type="project" value="TreeGrafter"/>
</dbReference>
<evidence type="ECO:0000256" key="5">
    <source>
        <dbReference type="ARBA" id="ARBA00022801"/>
    </source>
</evidence>
<dbReference type="SUPFAM" id="SSF141523">
    <property type="entry name" value="L,D-transpeptidase catalytic domain-like"/>
    <property type="match status" value="1"/>
</dbReference>
<dbReference type="InterPro" id="IPR005490">
    <property type="entry name" value="LD_TPept_cat_dom"/>
</dbReference>
<evidence type="ECO:0000256" key="6">
    <source>
        <dbReference type="ARBA" id="ARBA00022960"/>
    </source>
</evidence>
<dbReference type="PANTHER" id="PTHR30582:SF24">
    <property type="entry name" value="L,D-TRANSPEPTIDASE ERFK_SRFK-RELATED"/>
    <property type="match status" value="1"/>
</dbReference>
<evidence type="ECO:0000256" key="1">
    <source>
        <dbReference type="ARBA" id="ARBA00004752"/>
    </source>
</evidence>
<keyword evidence="10" id="KW-0812">Transmembrane</keyword>
<dbReference type="GO" id="GO:0008360">
    <property type="term" value="P:regulation of cell shape"/>
    <property type="evidence" value="ECO:0007669"/>
    <property type="project" value="UniProtKB-UniRule"/>
</dbReference>
<evidence type="ECO:0000256" key="4">
    <source>
        <dbReference type="ARBA" id="ARBA00022679"/>
    </source>
</evidence>
<dbReference type="GO" id="GO:0016757">
    <property type="term" value="F:glycosyltransferase activity"/>
    <property type="evidence" value="ECO:0007669"/>
    <property type="project" value="UniProtKB-KW"/>
</dbReference>
<keyword evidence="3" id="KW-0328">Glycosyltransferase</keyword>
<dbReference type="InterPro" id="IPR038063">
    <property type="entry name" value="Transpep_catalytic_dom"/>
</dbReference>
<dbReference type="AlphaFoldDB" id="A0A6B3NJQ4"/>
<dbReference type="Pfam" id="PF03734">
    <property type="entry name" value="YkuD"/>
    <property type="match status" value="1"/>
</dbReference>
<dbReference type="PROSITE" id="PS52029">
    <property type="entry name" value="LD_TPASE"/>
    <property type="match status" value="1"/>
</dbReference>
<reference evidence="12" key="1">
    <citation type="submission" date="2019-11" db="EMBL/GenBank/DDBJ databases">
        <title>Genomic insights into an expanded diversity of filamentous marine cyanobacteria reveals the extraordinary biosynthetic potential of Moorea and Okeania.</title>
        <authorList>
            <person name="Ferreira Leao T."/>
            <person name="Wang M."/>
            <person name="Moss N."/>
            <person name="Da Silva R."/>
            <person name="Sanders J."/>
            <person name="Nurk S."/>
            <person name="Gurevich A."/>
            <person name="Humphrey G."/>
            <person name="Reher R."/>
            <person name="Zhu Q."/>
            <person name="Belda-Ferre P."/>
            <person name="Glukhov E."/>
            <person name="Rex R."/>
            <person name="Dorrestein P.C."/>
            <person name="Knight R."/>
            <person name="Pevzner P."/>
            <person name="Gerwick W.H."/>
            <person name="Gerwick L."/>
        </authorList>
    </citation>
    <scope>NUCLEOTIDE SEQUENCE</scope>
    <source>
        <strain evidence="12">SIO1C4</strain>
    </source>
</reference>
<dbReference type="GO" id="GO:0071972">
    <property type="term" value="F:peptidoglycan L,D-transpeptidase activity"/>
    <property type="evidence" value="ECO:0007669"/>
    <property type="project" value="TreeGrafter"/>
</dbReference>
<comment type="pathway">
    <text evidence="1 9">Cell wall biogenesis; peptidoglycan biosynthesis.</text>
</comment>
<comment type="caution">
    <text evidence="12">The sequence shown here is derived from an EMBL/GenBank/DDBJ whole genome shotgun (WGS) entry which is preliminary data.</text>
</comment>
<protein>
    <submittedName>
        <fullName evidence="12">L,D-transpeptidase</fullName>
    </submittedName>
</protein>
<organism evidence="12">
    <name type="scientific">Symploca sp. SIO1C4</name>
    <dbReference type="NCBI Taxonomy" id="2607765"/>
    <lineage>
        <taxon>Bacteria</taxon>
        <taxon>Bacillati</taxon>
        <taxon>Cyanobacteriota</taxon>
        <taxon>Cyanophyceae</taxon>
        <taxon>Coleofasciculales</taxon>
        <taxon>Coleofasciculaceae</taxon>
        <taxon>Symploca</taxon>
    </lineage>
</organism>